<evidence type="ECO:0000313" key="1">
    <source>
        <dbReference type="Proteomes" id="UP000887576"/>
    </source>
</evidence>
<sequence>MARDDIPLVERQRIVELVKNGMSYRTVFKSTMVQMERTPWILAGITVGVVAIVGIGIGIFVIVYCCVCKKKPSKEEAKGVEVKTNAGNVKIDEKASKDGVVGSDEKTKLLVADSKPGPSIQDKIPLKDEHPSEISEIDEEKVLEKSKNAVNANQFAVSAKSSSHNLQFVEIYHICCIFCVFRKKNKEF</sequence>
<protein>
    <submittedName>
        <fullName evidence="2">Uncharacterized protein</fullName>
    </submittedName>
</protein>
<accession>A0AC34RTI7</accession>
<organism evidence="1 2">
    <name type="scientific">Panagrolaimus sp. JU765</name>
    <dbReference type="NCBI Taxonomy" id="591449"/>
    <lineage>
        <taxon>Eukaryota</taxon>
        <taxon>Metazoa</taxon>
        <taxon>Ecdysozoa</taxon>
        <taxon>Nematoda</taxon>
        <taxon>Chromadorea</taxon>
        <taxon>Rhabditida</taxon>
        <taxon>Tylenchina</taxon>
        <taxon>Panagrolaimomorpha</taxon>
        <taxon>Panagrolaimoidea</taxon>
        <taxon>Panagrolaimidae</taxon>
        <taxon>Panagrolaimus</taxon>
    </lineage>
</organism>
<evidence type="ECO:0000313" key="2">
    <source>
        <dbReference type="WBParaSite" id="JU765_v2.g9890.t1"/>
    </source>
</evidence>
<reference evidence="2" key="1">
    <citation type="submission" date="2022-11" db="UniProtKB">
        <authorList>
            <consortium name="WormBaseParasite"/>
        </authorList>
    </citation>
    <scope>IDENTIFICATION</scope>
</reference>
<proteinExistence type="predicted"/>
<name>A0AC34RTI7_9BILA</name>
<dbReference type="WBParaSite" id="JU765_v2.g9890.t1">
    <property type="protein sequence ID" value="JU765_v2.g9890.t1"/>
    <property type="gene ID" value="JU765_v2.g9890"/>
</dbReference>
<dbReference type="Proteomes" id="UP000887576">
    <property type="component" value="Unplaced"/>
</dbReference>